<dbReference type="SUPFAM" id="SSF49478">
    <property type="entry name" value="Cna protein B-type domain"/>
    <property type="match status" value="2"/>
</dbReference>
<feature type="domain" description="CNA-B" evidence="2">
    <location>
        <begin position="710"/>
        <end position="802"/>
    </location>
</feature>
<evidence type="ECO:0000256" key="1">
    <source>
        <dbReference type="SAM" id="Phobius"/>
    </source>
</evidence>
<reference evidence="3 4" key="1">
    <citation type="submission" date="2019-08" db="EMBL/GenBank/DDBJ databases">
        <title>In-depth cultivation of the pig gut microbiome towards novel bacterial diversity and tailored functional studies.</title>
        <authorList>
            <person name="Wylensek D."/>
            <person name="Hitch T.C.A."/>
            <person name="Clavel T."/>
        </authorList>
    </citation>
    <scope>NUCLEOTIDE SEQUENCE [LARGE SCALE GENOMIC DNA]</scope>
    <source>
        <strain evidence="3 4">RF-744-FAT-4</strain>
    </source>
</reference>
<dbReference type="AlphaFoldDB" id="A0A7X2TA32"/>
<comment type="caution">
    <text evidence="3">The sequence shown here is derived from an EMBL/GenBank/DDBJ whole genome shotgun (WGS) entry which is preliminary data.</text>
</comment>
<organism evidence="3 4">
    <name type="scientific">Pseudoramibacter porci</name>
    <dbReference type="NCBI Taxonomy" id="2606631"/>
    <lineage>
        <taxon>Bacteria</taxon>
        <taxon>Bacillati</taxon>
        <taxon>Bacillota</taxon>
        <taxon>Clostridia</taxon>
        <taxon>Eubacteriales</taxon>
        <taxon>Eubacteriaceae</taxon>
        <taxon>Pseudoramibacter</taxon>
    </lineage>
</organism>
<protein>
    <submittedName>
        <fullName evidence="3">Cna B-type domain-containing protein</fullName>
    </submittedName>
</protein>
<dbReference type="EMBL" id="VUMO01000003">
    <property type="protein sequence ID" value="MSS19418.1"/>
    <property type="molecule type" value="Genomic_DNA"/>
</dbReference>
<proteinExistence type="predicted"/>
<accession>A0A7X2TA32</accession>
<dbReference type="Proteomes" id="UP000461754">
    <property type="component" value="Unassembled WGS sequence"/>
</dbReference>
<feature type="transmembrane region" description="Helical" evidence="1">
    <location>
        <begin position="822"/>
        <end position="841"/>
    </location>
</feature>
<dbReference type="InterPro" id="IPR008454">
    <property type="entry name" value="Collagen-bd_Cna-like_B-typ_dom"/>
</dbReference>
<dbReference type="RefSeq" id="WP_154575827.1">
    <property type="nucleotide sequence ID" value="NZ_VUMO01000003.1"/>
</dbReference>
<dbReference type="Pfam" id="PF05738">
    <property type="entry name" value="Cna_B"/>
    <property type="match status" value="3"/>
</dbReference>
<evidence type="ECO:0000259" key="2">
    <source>
        <dbReference type="Pfam" id="PF05738"/>
    </source>
</evidence>
<sequence>MKHFRKKTKWKVQMLAFLWTVVLVFGMVLSDGMTNAYASSMNQKDAALKNKPNSLATSSLSSADSSVGERTITIIKKWSGENGDTSKRPKSLEFILYTVDPAHPLTTVTLSAANAKDSSTWEYTLPNKYPIYDLSGNMIQYHMIENMPDSVAANYRINDASTSSDFQAGYSDASVYVPVNKIEEGADYLVADGNAGAVKLLRAEAYQTNGVLTTADGAINVLNDRVLTGKDGTSYAKYILTKDAFYKTLGGQSIYDTDFMTWRAQVENGGVVLKSNAYRLWGLEESNNENQYKGFLTDGGKTWKITKADSSSADSSSLFTYDASTGGFRTGSGKTVYLFKKVSVKDDLSDQAETKFTFSNYKYSDVMDSNPDSTPADDVTDINVTKQWDDQENHNDDTVTIALLANGKEVQRIQVNAASGWKGNFENVPMEDQSGNKISYSLKEISVTGKDGKSQDYQMATADASDAAVRTEKIWLPVNRPDKSKTGEEYVVICWPNNVNGGGSSLTDDGSGKSAITRTALTANKNGTQYALGEKNAGNVGGTGSLGITLQTKPVTVGGKTFNSYIKDADVSDTHKWIINYAGRGVIPENGSYVRDLFTFQSSISGNYLSTQGAMTLQDKAGGREKFAYGFPLGDANWPQSKHLEKQGYTKDQVAHMICAMDHYTLRTNQSPGGFNDEHYGNTGLYLYKAVKHTTENFVLVNRRKNKTSVTVQKKWADDSENNRPDSVSMELYRNGQATGKTITLSKTSSWKGSFQNLEISDSMGIPYQYTVKEISKGSQYTAEYGKITRDENGQFYLTVTNKYQYKGIHMPETGGLQAARIYFAGMMLLLLGSSVWLVLINKKGSSL</sequence>
<dbReference type="CDD" id="cd00222">
    <property type="entry name" value="CollagenBindB"/>
    <property type="match status" value="2"/>
</dbReference>
<keyword evidence="1" id="KW-0472">Membrane</keyword>
<evidence type="ECO:0000313" key="3">
    <source>
        <dbReference type="EMBL" id="MSS19418.1"/>
    </source>
</evidence>
<evidence type="ECO:0000313" key="4">
    <source>
        <dbReference type="Proteomes" id="UP000461754"/>
    </source>
</evidence>
<keyword evidence="4" id="KW-1185">Reference proteome</keyword>
<keyword evidence="1" id="KW-0812">Transmembrane</keyword>
<feature type="domain" description="CNA-B" evidence="2">
    <location>
        <begin position="72"/>
        <end position="149"/>
    </location>
</feature>
<feature type="domain" description="CNA-B" evidence="2">
    <location>
        <begin position="382"/>
        <end position="449"/>
    </location>
</feature>
<name>A0A7X2TA32_9FIRM</name>
<keyword evidence="1" id="KW-1133">Transmembrane helix</keyword>
<gene>
    <name evidence="3" type="ORF">FYJ52_03195</name>
</gene>
<dbReference type="Gene3D" id="2.60.40.1140">
    <property type="entry name" value="Collagen-binding surface protein Cna, B-type domain"/>
    <property type="match status" value="3"/>
</dbReference>